<gene>
    <name evidence="1" type="ORF">HB778_32145</name>
</gene>
<proteinExistence type="predicted"/>
<organism evidence="1 2">
    <name type="scientific">Mesorhizobium huakuii</name>
    <dbReference type="NCBI Taxonomy" id="28104"/>
    <lineage>
        <taxon>Bacteria</taxon>
        <taxon>Pseudomonadati</taxon>
        <taxon>Pseudomonadota</taxon>
        <taxon>Alphaproteobacteria</taxon>
        <taxon>Hyphomicrobiales</taxon>
        <taxon>Phyllobacteriaceae</taxon>
        <taxon>Mesorhizobium</taxon>
    </lineage>
</organism>
<evidence type="ECO:0000313" key="2">
    <source>
        <dbReference type="Proteomes" id="UP000515465"/>
    </source>
</evidence>
<accession>A0A7G6T1K6</accession>
<dbReference type="AlphaFoldDB" id="A0A7G6T1K6"/>
<name>A0A7G6T1K6_9HYPH</name>
<dbReference type="RefSeq" id="WP_183459729.1">
    <property type="nucleotide sequence ID" value="NZ_CP050296.1"/>
</dbReference>
<dbReference type="Proteomes" id="UP000515465">
    <property type="component" value="Chromosome"/>
</dbReference>
<dbReference type="EMBL" id="CP050296">
    <property type="protein sequence ID" value="QND60638.1"/>
    <property type="molecule type" value="Genomic_DNA"/>
</dbReference>
<evidence type="ECO:0000313" key="1">
    <source>
        <dbReference type="EMBL" id="QND60638.1"/>
    </source>
</evidence>
<protein>
    <submittedName>
        <fullName evidence="1">Uncharacterized protein</fullName>
    </submittedName>
</protein>
<reference evidence="2" key="1">
    <citation type="journal article" date="2020" name="Mol. Plant Microbe">
        <title>Rhizobial microsymbionts of the narrowly endemic Oxytropis species growing in Kamchatka are characterized by significant genetic diversity and possess a set of genes that are associated with T3SS and T6SS secretion systems and can affect the development of symbiosis.</title>
        <authorList>
            <person name="Safronova V."/>
            <person name="Guro P."/>
            <person name="Sazanova A."/>
            <person name="Kuznetsova I."/>
            <person name="Belimov A."/>
            <person name="Yakubov V."/>
            <person name="Chirak E."/>
            <person name="Afonin A."/>
            <person name="Gogolev Y."/>
            <person name="Andronov E."/>
            <person name="Tikhonovich I."/>
        </authorList>
    </citation>
    <scope>NUCLEOTIDE SEQUENCE [LARGE SCALE GENOMIC DNA]</scope>
    <source>
        <strain evidence="2">583</strain>
    </source>
</reference>
<sequence length="78" mass="8777">MIFEYPMSNAGILKLGDVPLLWRPQRAPLPADASAKEREAHAATLMTLFKSGITGEVNSSEPLLVFIRKREFLCTFFH</sequence>